<dbReference type="AlphaFoldDB" id="A0A1X7N515"/>
<reference evidence="2 3" key="1">
    <citation type="submission" date="2017-04" db="EMBL/GenBank/DDBJ databases">
        <authorList>
            <person name="Afonso C.L."/>
            <person name="Miller P.J."/>
            <person name="Scott M.A."/>
            <person name="Spackman E."/>
            <person name="Goraichik I."/>
            <person name="Dimitrov K.M."/>
            <person name="Suarez D.L."/>
            <person name="Swayne D.E."/>
        </authorList>
    </citation>
    <scope>NUCLEOTIDE SEQUENCE [LARGE SCALE GENOMIC DNA]</scope>
    <source>
        <strain evidence="2 3">LMG26642</strain>
    </source>
</reference>
<dbReference type="Gene3D" id="3.40.50.720">
    <property type="entry name" value="NAD(P)-binding Rossmann-like Domain"/>
    <property type="match status" value="1"/>
</dbReference>
<accession>A0A1X7N515</accession>
<dbReference type="Pfam" id="PF13460">
    <property type="entry name" value="NAD_binding_10"/>
    <property type="match status" value="1"/>
</dbReference>
<dbReference type="GO" id="GO:0016646">
    <property type="term" value="F:oxidoreductase activity, acting on the CH-NH group of donors, NAD or NADP as acceptor"/>
    <property type="evidence" value="ECO:0007669"/>
    <property type="project" value="TreeGrafter"/>
</dbReference>
<evidence type="ECO:0000259" key="1">
    <source>
        <dbReference type="Pfam" id="PF13460"/>
    </source>
</evidence>
<dbReference type="STRING" id="1073423.SAMN04488700_1271"/>
<name>A0A1X7N515_9LACT</name>
<evidence type="ECO:0000313" key="3">
    <source>
        <dbReference type="Proteomes" id="UP000193435"/>
    </source>
</evidence>
<feature type="domain" description="NAD(P)-binding" evidence="1">
    <location>
        <begin position="7"/>
        <end position="197"/>
    </location>
</feature>
<keyword evidence="3" id="KW-1185">Reference proteome</keyword>
<sequence>MRIGIIGATGRAGSRIVAEALVRGYLVVPLVRNAHKLKEQNWEVVEKDLFDLSYTDLAGLDVVVDAFKPSQGREELHQKSIEHLITLLEGHNKPRLIIVGGSGSLIVDRQTGIRLSETEDFPHSSKPTAYHMGKSLELLLAAKELNWIYISPSKHFIPDGIRIGSYQLGTDFLLTNHLGQSEISYADYAIALVDEIENRAFENRRINCCSK</sequence>
<gene>
    <name evidence="2" type="ORF">SAMN04488700_1271</name>
</gene>
<organism evidence="2 3">
    <name type="scientific">Carnobacterium iners</name>
    <dbReference type="NCBI Taxonomy" id="1073423"/>
    <lineage>
        <taxon>Bacteria</taxon>
        <taxon>Bacillati</taxon>
        <taxon>Bacillota</taxon>
        <taxon>Bacilli</taxon>
        <taxon>Lactobacillales</taxon>
        <taxon>Carnobacteriaceae</taxon>
        <taxon>Carnobacterium</taxon>
    </lineage>
</organism>
<proteinExistence type="predicted"/>
<dbReference type="InterPro" id="IPR051606">
    <property type="entry name" value="Polyketide_Oxido-like"/>
</dbReference>
<dbReference type="SUPFAM" id="SSF51735">
    <property type="entry name" value="NAD(P)-binding Rossmann-fold domains"/>
    <property type="match status" value="1"/>
</dbReference>
<dbReference type="PANTHER" id="PTHR43355:SF2">
    <property type="entry name" value="FLAVIN REDUCTASE (NADPH)"/>
    <property type="match status" value="1"/>
</dbReference>
<dbReference type="Proteomes" id="UP000193435">
    <property type="component" value="Unassembled WGS sequence"/>
</dbReference>
<dbReference type="RefSeq" id="WP_085559450.1">
    <property type="nucleotide sequence ID" value="NZ_FOAH01000034.1"/>
</dbReference>
<evidence type="ECO:0000313" key="2">
    <source>
        <dbReference type="EMBL" id="SMH31548.1"/>
    </source>
</evidence>
<protein>
    <recommendedName>
        <fullName evidence="1">NAD(P)-binding domain-containing protein</fullName>
    </recommendedName>
</protein>
<dbReference type="InterPro" id="IPR036291">
    <property type="entry name" value="NAD(P)-bd_dom_sf"/>
</dbReference>
<dbReference type="OrthoDB" id="9785372at2"/>
<dbReference type="EMBL" id="FXBJ01000002">
    <property type="protein sequence ID" value="SMH31548.1"/>
    <property type="molecule type" value="Genomic_DNA"/>
</dbReference>
<dbReference type="PANTHER" id="PTHR43355">
    <property type="entry name" value="FLAVIN REDUCTASE (NADPH)"/>
    <property type="match status" value="1"/>
</dbReference>
<dbReference type="InterPro" id="IPR016040">
    <property type="entry name" value="NAD(P)-bd_dom"/>
</dbReference>